<name>D8TEI0_SELML</name>
<dbReference type="KEGG" id="smo:SELMODRAFT_431960"/>
<protein>
    <submittedName>
        <fullName evidence="1">Uncharacterized protein</fullName>
    </submittedName>
</protein>
<keyword evidence="2" id="KW-1185">Reference proteome</keyword>
<dbReference type="EMBL" id="GL377743">
    <property type="protein sequence ID" value="EFJ04947.1"/>
    <property type="molecule type" value="Genomic_DNA"/>
</dbReference>
<dbReference type="InParanoid" id="D8TEI0"/>
<organism evidence="2">
    <name type="scientific">Selaginella moellendorffii</name>
    <name type="common">Spikemoss</name>
    <dbReference type="NCBI Taxonomy" id="88036"/>
    <lineage>
        <taxon>Eukaryota</taxon>
        <taxon>Viridiplantae</taxon>
        <taxon>Streptophyta</taxon>
        <taxon>Embryophyta</taxon>
        <taxon>Tracheophyta</taxon>
        <taxon>Lycopodiopsida</taxon>
        <taxon>Selaginellales</taxon>
        <taxon>Selaginellaceae</taxon>
        <taxon>Selaginella</taxon>
    </lineage>
</organism>
<proteinExistence type="predicted"/>
<evidence type="ECO:0000313" key="1">
    <source>
        <dbReference type="EMBL" id="EFJ04947.1"/>
    </source>
</evidence>
<dbReference type="AlphaFoldDB" id="D8TEI0"/>
<evidence type="ECO:0000313" key="2">
    <source>
        <dbReference type="Proteomes" id="UP000001514"/>
    </source>
</evidence>
<dbReference type="Proteomes" id="UP000001514">
    <property type="component" value="Unassembled WGS sequence"/>
</dbReference>
<gene>
    <name evidence="1" type="ORF">SELMODRAFT_431960</name>
</gene>
<accession>D8TEI0</accession>
<dbReference type="HOGENOM" id="CLU_1761937_0_0_1"/>
<dbReference type="Gramene" id="EFJ04947">
    <property type="protein sequence ID" value="EFJ04947"/>
    <property type="gene ID" value="SELMODRAFT_431960"/>
</dbReference>
<reference evidence="1 2" key="1">
    <citation type="journal article" date="2011" name="Science">
        <title>The Selaginella genome identifies genetic changes associated with the evolution of vascular plants.</title>
        <authorList>
            <person name="Banks J.A."/>
            <person name="Nishiyama T."/>
            <person name="Hasebe M."/>
            <person name="Bowman J.L."/>
            <person name="Gribskov M."/>
            <person name="dePamphilis C."/>
            <person name="Albert V.A."/>
            <person name="Aono N."/>
            <person name="Aoyama T."/>
            <person name="Ambrose B.A."/>
            <person name="Ashton N.W."/>
            <person name="Axtell M.J."/>
            <person name="Barker E."/>
            <person name="Barker M.S."/>
            <person name="Bennetzen J.L."/>
            <person name="Bonawitz N.D."/>
            <person name="Chapple C."/>
            <person name="Cheng C."/>
            <person name="Correa L.G."/>
            <person name="Dacre M."/>
            <person name="DeBarry J."/>
            <person name="Dreyer I."/>
            <person name="Elias M."/>
            <person name="Engstrom E.M."/>
            <person name="Estelle M."/>
            <person name="Feng L."/>
            <person name="Finet C."/>
            <person name="Floyd S.K."/>
            <person name="Frommer W.B."/>
            <person name="Fujita T."/>
            <person name="Gramzow L."/>
            <person name="Gutensohn M."/>
            <person name="Harholt J."/>
            <person name="Hattori M."/>
            <person name="Heyl A."/>
            <person name="Hirai T."/>
            <person name="Hiwatashi Y."/>
            <person name="Ishikawa M."/>
            <person name="Iwata M."/>
            <person name="Karol K.G."/>
            <person name="Koehler B."/>
            <person name="Kolukisaoglu U."/>
            <person name="Kubo M."/>
            <person name="Kurata T."/>
            <person name="Lalonde S."/>
            <person name="Li K."/>
            <person name="Li Y."/>
            <person name="Litt A."/>
            <person name="Lyons E."/>
            <person name="Manning G."/>
            <person name="Maruyama T."/>
            <person name="Michael T.P."/>
            <person name="Mikami K."/>
            <person name="Miyazaki S."/>
            <person name="Morinaga S."/>
            <person name="Murata T."/>
            <person name="Mueller-Roeber B."/>
            <person name="Nelson D.R."/>
            <person name="Obara M."/>
            <person name="Oguri Y."/>
            <person name="Olmstead R.G."/>
            <person name="Onodera N."/>
            <person name="Petersen B.L."/>
            <person name="Pils B."/>
            <person name="Prigge M."/>
            <person name="Rensing S.A."/>
            <person name="Riano-Pachon D.M."/>
            <person name="Roberts A.W."/>
            <person name="Sato Y."/>
            <person name="Scheller H.V."/>
            <person name="Schulz B."/>
            <person name="Schulz C."/>
            <person name="Shakirov E.V."/>
            <person name="Shibagaki N."/>
            <person name="Shinohara N."/>
            <person name="Shippen D.E."/>
            <person name="Soerensen I."/>
            <person name="Sotooka R."/>
            <person name="Sugimoto N."/>
            <person name="Sugita M."/>
            <person name="Sumikawa N."/>
            <person name="Tanurdzic M."/>
            <person name="Theissen G."/>
            <person name="Ulvskov P."/>
            <person name="Wakazuki S."/>
            <person name="Weng J.K."/>
            <person name="Willats W.W."/>
            <person name="Wipf D."/>
            <person name="Wolf P.G."/>
            <person name="Yang L."/>
            <person name="Zimmer A.D."/>
            <person name="Zhu Q."/>
            <person name="Mitros T."/>
            <person name="Hellsten U."/>
            <person name="Loque D."/>
            <person name="Otillar R."/>
            <person name="Salamov A."/>
            <person name="Schmutz J."/>
            <person name="Shapiro H."/>
            <person name="Lindquist E."/>
            <person name="Lucas S."/>
            <person name="Rokhsar D."/>
            <person name="Grigoriev I.V."/>
        </authorList>
    </citation>
    <scope>NUCLEOTIDE SEQUENCE [LARGE SCALE GENOMIC DNA]</scope>
</reference>
<sequence>MAPFVRCTRLLKVTGVLGVGKSMFIWDSTNKNCELCFQLINQKYTGGTRPLGHRVVVFASPDSENIKEDTKEGMVMEAIYGLANEMIGAEKGPFSLFKFTLVKGTASKRVEVDLPKEKLRRISNRFGHCATGAIANVGVVPSEQARMH</sequence>